<dbReference type="KEGG" id="psuw:WQ53_10275"/>
<dbReference type="InterPro" id="IPR024077">
    <property type="entry name" value="Neurolysin/TOP_dom2"/>
</dbReference>
<dbReference type="PATRIC" id="fig|314722.6.peg.2210"/>
<evidence type="ECO:0000256" key="5">
    <source>
        <dbReference type="ARBA" id="ARBA00022833"/>
    </source>
</evidence>
<keyword evidence="6 7" id="KW-0482">Metalloprotease</keyword>
<comment type="similarity">
    <text evidence="1 7">Belongs to the peptidase M3 family.</text>
</comment>
<keyword evidence="10" id="KW-1185">Reference proteome</keyword>
<dbReference type="Gene3D" id="3.40.390.10">
    <property type="entry name" value="Collagenase (Catalytic Domain)"/>
    <property type="match status" value="1"/>
</dbReference>
<dbReference type="InterPro" id="IPR001567">
    <property type="entry name" value="Pept_M3A_M3B_dom"/>
</dbReference>
<dbReference type="PANTHER" id="PTHR11804:SF84">
    <property type="entry name" value="SACCHAROLYSIN"/>
    <property type="match status" value="1"/>
</dbReference>
<protein>
    <recommendedName>
        <fullName evidence="8">Peptidase M3A/M3B catalytic domain-containing protein</fullName>
    </recommendedName>
</protein>
<evidence type="ECO:0000313" key="10">
    <source>
        <dbReference type="Proteomes" id="UP000033067"/>
    </source>
</evidence>
<keyword evidence="2 7" id="KW-0645">Protease</keyword>
<evidence type="ECO:0000256" key="1">
    <source>
        <dbReference type="ARBA" id="ARBA00006040"/>
    </source>
</evidence>
<gene>
    <name evidence="9" type="ORF">WQ53_10275</name>
</gene>
<evidence type="ECO:0000259" key="8">
    <source>
        <dbReference type="Pfam" id="PF01432"/>
    </source>
</evidence>
<dbReference type="InterPro" id="IPR024079">
    <property type="entry name" value="MetalloPept_cat_dom_sf"/>
</dbReference>
<keyword evidence="4 7" id="KW-0378">Hydrolase</keyword>
<comment type="cofactor">
    <cofactor evidence="7">
        <name>Zn(2+)</name>
        <dbReference type="ChEBI" id="CHEBI:29105"/>
    </cofactor>
    <text evidence="7">Binds 1 zinc ion.</text>
</comment>
<evidence type="ECO:0000256" key="4">
    <source>
        <dbReference type="ARBA" id="ARBA00022801"/>
    </source>
</evidence>
<dbReference type="Gene3D" id="1.10.1370.10">
    <property type="entry name" value="Neurolysin, domain 3"/>
    <property type="match status" value="1"/>
</dbReference>
<dbReference type="CDD" id="cd06455">
    <property type="entry name" value="M3A_TOP"/>
    <property type="match status" value="1"/>
</dbReference>
<evidence type="ECO:0000313" key="9">
    <source>
        <dbReference type="EMBL" id="AKC88335.1"/>
    </source>
</evidence>
<feature type="domain" description="Peptidase M3A/M3B catalytic" evidence="8">
    <location>
        <begin position="205"/>
        <end position="634"/>
    </location>
</feature>
<dbReference type="Proteomes" id="UP000033067">
    <property type="component" value="Chromosome"/>
</dbReference>
<reference evidence="9 10" key="1">
    <citation type="journal article" date="2015" name="Genome Announc.">
        <title>Complete Genome Sequence of Pseudoxanthomonas suwonensis Strain J1, a Cellulose-Degrading Bacterium Isolated from Leaf- and Wood-Enriched Soil.</title>
        <authorList>
            <person name="Hou L."/>
            <person name="Jiang J."/>
            <person name="Xu Z."/>
            <person name="Zhou Y."/>
            <person name="Leung F.C."/>
        </authorList>
    </citation>
    <scope>NUCLEOTIDE SEQUENCE [LARGE SCALE GENOMIC DNA]</scope>
    <source>
        <strain evidence="9 10">J1</strain>
    </source>
</reference>
<organism evidence="9 10">
    <name type="scientific">Pseudoxanthomonas suwonensis</name>
    <dbReference type="NCBI Taxonomy" id="314722"/>
    <lineage>
        <taxon>Bacteria</taxon>
        <taxon>Pseudomonadati</taxon>
        <taxon>Pseudomonadota</taxon>
        <taxon>Gammaproteobacteria</taxon>
        <taxon>Lysobacterales</taxon>
        <taxon>Lysobacteraceae</taxon>
        <taxon>Pseudoxanthomonas</taxon>
    </lineage>
</organism>
<dbReference type="GO" id="GO:0046872">
    <property type="term" value="F:metal ion binding"/>
    <property type="evidence" value="ECO:0007669"/>
    <property type="project" value="UniProtKB-UniRule"/>
</dbReference>
<dbReference type="Pfam" id="PF01432">
    <property type="entry name" value="Peptidase_M3"/>
    <property type="match status" value="1"/>
</dbReference>
<dbReference type="GO" id="GO:0006508">
    <property type="term" value="P:proteolysis"/>
    <property type="evidence" value="ECO:0007669"/>
    <property type="project" value="UniProtKB-KW"/>
</dbReference>
<dbReference type="InterPro" id="IPR045090">
    <property type="entry name" value="Pept_M3A_M3B"/>
</dbReference>
<dbReference type="GO" id="GO:0006518">
    <property type="term" value="P:peptide metabolic process"/>
    <property type="evidence" value="ECO:0007669"/>
    <property type="project" value="TreeGrafter"/>
</dbReference>
<keyword evidence="3 7" id="KW-0479">Metal-binding</keyword>
<evidence type="ECO:0000256" key="3">
    <source>
        <dbReference type="ARBA" id="ARBA00022723"/>
    </source>
</evidence>
<dbReference type="SUPFAM" id="SSF55486">
    <property type="entry name" value="Metalloproteases ('zincins'), catalytic domain"/>
    <property type="match status" value="1"/>
</dbReference>
<evidence type="ECO:0000256" key="6">
    <source>
        <dbReference type="ARBA" id="ARBA00023049"/>
    </source>
</evidence>
<evidence type="ECO:0000256" key="2">
    <source>
        <dbReference type="ARBA" id="ARBA00022670"/>
    </source>
</evidence>
<name>A0A0E3UQ21_9GAMM</name>
<dbReference type="AlphaFoldDB" id="A0A0E3UQ21"/>
<accession>A0A0E3UQ21</accession>
<dbReference type="GO" id="GO:0004222">
    <property type="term" value="F:metalloendopeptidase activity"/>
    <property type="evidence" value="ECO:0007669"/>
    <property type="project" value="InterPro"/>
</dbReference>
<evidence type="ECO:0000256" key="7">
    <source>
        <dbReference type="RuleBase" id="RU003435"/>
    </source>
</evidence>
<sequence>MAELHGAPASAEAFATRCDEILARASTLRTALESRSGPASIEADFAQFDRLYNVLNAGIADARLVQETNPDAGIRAAGEACTTRLSAFQSGTMLSRPLYDRLVAIDLSGADAIDRHSVTRALTDFRLAGVDKDDATRTRISALNAEITDLGLRFARVLREDQSAVHLAGVHALEGLPEDYIAAHPAAADGRIRITMQYPDVFPILTYARDEATRRAVFETFNNRGYPENVATITALLERRYELARLLGFTNYAEVATVDKMIGNPARAGEFIEQLATYATPSAQRDYGRLLQRLRSDAPHADALQRWDSGYVQEIVRREEYALDGQEVRSYFAYDQVRDGIIALVSDLFDVRFSEWADAPVWHESVGAYEIHQNGRLLGRIFLDMHPRDGKFSHAANFPIRPGGPGAIPVGALVCNFPRGDHETGLMTHGEVVTFLHEFGHLMHGMFSGHQRYAQLDYNRLEWDFMESPSTLLEEWVWDYDTLATFAVNAKGGTIPRELVERMNSARYFARGLWLMRQLGLASISLNYYNRDPAGIDLDALARESYSRYDLSPYPDGIHPYASFGHLDGYSAIYYTYLWSGAIATDLLTEFEANGMRDLATARRYRDEVLATGGSRPAAESIEAFLGRPFNLEAARARLER</sequence>
<dbReference type="PANTHER" id="PTHR11804">
    <property type="entry name" value="PROTEASE M3 THIMET OLIGOPEPTIDASE-RELATED"/>
    <property type="match status" value="1"/>
</dbReference>
<dbReference type="EMBL" id="CP011144">
    <property type="protein sequence ID" value="AKC88335.1"/>
    <property type="molecule type" value="Genomic_DNA"/>
</dbReference>
<keyword evidence="5 7" id="KW-0862">Zinc</keyword>
<proteinExistence type="inferred from homology"/>